<dbReference type="RefSeq" id="WP_156510856.1">
    <property type="nucleotide sequence ID" value="NZ_JABWRZ020000001.1"/>
</dbReference>
<feature type="compositionally biased region" description="Basic and acidic residues" evidence="1">
    <location>
        <begin position="28"/>
        <end position="41"/>
    </location>
</feature>
<dbReference type="Proteomes" id="UP000609530">
    <property type="component" value="Unassembled WGS sequence"/>
</dbReference>
<accession>A0ABS6Q4D0</accession>
<proteinExistence type="predicted"/>
<reference evidence="2 3" key="1">
    <citation type="journal article" date="2020" name="Microorganisms">
        <title>Reliable Identification of Environmental Pseudomonas Isolates Using the rpoD Gene.</title>
        <authorList>
            <consortium name="The Broad Institute Genome Sequencing Platform"/>
            <person name="Girard L."/>
            <person name="Lood C."/>
            <person name="Rokni-Zadeh H."/>
            <person name="van Noort V."/>
            <person name="Lavigne R."/>
            <person name="De Mot R."/>
        </authorList>
    </citation>
    <scope>NUCLEOTIDE SEQUENCE [LARGE SCALE GENOMIC DNA]</scope>
    <source>
        <strain evidence="2 3">RD9SR1</strain>
    </source>
</reference>
<gene>
    <name evidence="2" type="ORF">HU760_000480</name>
</gene>
<comment type="caution">
    <text evidence="2">The sequence shown here is derived from an EMBL/GenBank/DDBJ whole genome shotgun (WGS) entry which is preliminary data.</text>
</comment>
<dbReference type="EMBL" id="JABWRZ020000001">
    <property type="protein sequence ID" value="MBV4489061.1"/>
    <property type="molecule type" value="Genomic_DNA"/>
</dbReference>
<feature type="region of interest" description="Disordered" evidence="1">
    <location>
        <begin position="28"/>
        <end position="57"/>
    </location>
</feature>
<sequence length="57" mass="6356">MKHAINIAVLVVLSAVMLSGCWDSEVEKKAKEQEQQSKDFWDMGGPTDRSKSKGYTP</sequence>
<protein>
    <recommendedName>
        <fullName evidence="4">Entry exclusion lipoprotein TrbK</fullName>
    </recommendedName>
</protein>
<organism evidence="2 3">
    <name type="scientific">Pseudomonas oryzicola</name>
    <dbReference type="NCBI Taxonomy" id="485876"/>
    <lineage>
        <taxon>Bacteria</taxon>
        <taxon>Pseudomonadati</taxon>
        <taxon>Pseudomonadota</taxon>
        <taxon>Gammaproteobacteria</taxon>
        <taxon>Pseudomonadales</taxon>
        <taxon>Pseudomonadaceae</taxon>
        <taxon>Pseudomonas</taxon>
    </lineage>
</organism>
<evidence type="ECO:0008006" key="4">
    <source>
        <dbReference type="Google" id="ProtNLM"/>
    </source>
</evidence>
<evidence type="ECO:0000313" key="2">
    <source>
        <dbReference type="EMBL" id="MBV4489061.1"/>
    </source>
</evidence>
<name>A0ABS6Q4D0_9PSED</name>
<dbReference type="PROSITE" id="PS51257">
    <property type="entry name" value="PROKAR_LIPOPROTEIN"/>
    <property type="match status" value="1"/>
</dbReference>
<evidence type="ECO:0000256" key="1">
    <source>
        <dbReference type="SAM" id="MobiDB-lite"/>
    </source>
</evidence>
<keyword evidence="3" id="KW-1185">Reference proteome</keyword>
<evidence type="ECO:0000313" key="3">
    <source>
        <dbReference type="Proteomes" id="UP000609530"/>
    </source>
</evidence>